<dbReference type="AlphaFoldDB" id="A0A382XDL1"/>
<proteinExistence type="predicted"/>
<name>A0A382XDL1_9ZZZZ</name>
<sequence>MNCPKCGEGNPEGAKFCSQCRTDLTDLSGYDQPEAEAKYRELLIDLLGDGILEDWEEKSLEEAREELKISFTCSKQMQAELGGSNNAPPPVAIFIDIAHIKKFQVGGTCVFSFLFKNQIEKGLRSVSLNFEDTDTSEPLSVKT</sequence>
<dbReference type="EMBL" id="UINC01166479">
    <property type="protein sequence ID" value="SVD68458.1"/>
    <property type="molecule type" value="Genomic_DNA"/>
</dbReference>
<protein>
    <submittedName>
        <fullName evidence="1">Uncharacterized protein</fullName>
    </submittedName>
</protein>
<organism evidence="1">
    <name type="scientific">marine metagenome</name>
    <dbReference type="NCBI Taxonomy" id="408172"/>
    <lineage>
        <taxon>unclassified sequences</taxon>
        <taxon>metagenomes</taxon>
        <taxon>ecological metagenomes</taxon>
    </lineage>
</organism>
<gene>
    <name evidence="1" type="ORF">METZ01_LOCUS421312</name>
</gene>
<accession>A0A382XDL1</accession>
<reference evidence="1" key="1">
    <citation type="submission" date="2018-05" db="EMBL/GenBank/DDBJ databases">
        <authorList>
            <person name="Lanie J.A."/>
            <person name="Ng W.-L."/>
            <person name="Kazmierczak K.M."/>
            <person name="Andrzejewski T.M."/>
            <person name="Davidsen T.M."/>
            <person name="Wayne K.J."/>
            <person name="Tettelin H."/>
            <person name="Glass J.I."/>
            <person name="Rusch D."/>
            <person name="Podicherti R."/>
            <person name="Tsui H.-C.T."/>
            <person name="Winkler M.E."/>
        </authorList>
    </citation>
    <scope>NUCLEOTIDE SEQUENCE</scope>
</reference>
<feature type="non-terminal residue" evidence="1">
    <location>
        <position position="143"/>
    </location>
</feature>
<evidence type="ECO:0000313" key="1">
    <source>
        <dbReference type="EMBL" id="SVD68458.1"/>
    </source>
</evidence>